<dbReference type="PANTHER" id="PTHR23502:SF132">
    <property type="entry name" value="POLYAMINE TRANSPORTER 2-RELATED"/>
    <property type="match status" value="1"/>
</dbReference>
<feature type="transmembrane region" description="Helical" evidence="6">
    <location>
        <begin position="98"/>
        <end position="119"/>
    </location>
</feature>
<feature type="transmembrane region" description="Helical" evidence="6">
    <location>
        <begin position="160"/>
        <end position="179"/>
    </location>
</feature>
<feature type="transmembrane region" description="Helical" evidence="6">
    <location>
        <begin position="339"/>
        <end position="363"/>
    </location>
</feature>
<dbReference type="AlphaFoldDB" id="A0A4P8EI70"/>
<evidence type="ECO:0000256" key="4">
    <source>
        <dbReference type="ARBA" id="ARBA00022989"/>
    </source>
</evidence>
<evidence type="ECO:0000256" key="3">
    <source>
        <dbReference type="ARBA" id="ARBA00022692"/>
    </source>
</evidence>
<organism evidence="8 9">
    <name type="scientific">Pseudorhodobacter turbinis</name>
    <dbReference type="NCBI Taxonomy" id="2500533"/>
    <lineage>
        <taxon>Bacteria</taxon>
        <taxon>Pseudomonadati</taxon>
        <taxon>Pseudomonadota</taxon>
        <taxon>Alphaproteobacteria</taxon>
        <taxon>Rhodobacterales</taxon>
        <taxon>Paracoccaceae</taxon>
        <taxon>Pseudorhodobacter</taxon>
    </lineage>
</organism>
<evidence type="ECO:0000256" key="6">
    <source>
        <dbReference type="SAM" id="Phobius"/>
    </source>
</evidence>
<feature type="transmembrane region" description="Helical" evidence="6">
    <location>
        <begin position="369"/>
        <end position="389"/>
    </location>
</feature>
<dbReference type="Proteomes" id="UP000298631">
    <property type="component" value="Chromosome"/>
</dbReference>
<sequence length="395" mass="41467">MGQPEFIAMIAMLSATVAFAIDSMLPALPTIAAELSPQAPNNAQLILTSFLLGMGLGTFIVGPLSDSYGRRPIIILGTLLYCGGAVAAYFAPTLETMLLSRIVQGLGAAGPRVVSLALVRDLYKGREMARVVSFAMMVFSLVPAVAPLVASGIISAFGWRSIFVTFILFSLASMAWLLIRQPETLSAEARRPFRAKPMWAALREVLSYRTILIAIAVQALIIGALFGTLSSAQSIFEITFDRGASFPLWFALVAVCAGSASPTNAMLVQRMGMRYMITRTLVAQIVLSGSMLVLTVSGLLPEGLTFPAFVVWMIGVFAMAGLTLGNLNALALESVGHIAGMAASVSGAIATIVAVLLAAPLGLAFNGTYLPLVGGVAVMAVVAMGLMLLMPQDKS</sequence>
<feature type="transmembrane region" description="Helical" evidence="6">
    <location>
        <begin position="280"/>
        <end position="300"/>
    </location>
</feature>
<feature type="transmembrane region" description="Helical" evidence="6">
    <location>
        <begin position="42"/>
        <end position="61"/>
    </location>
</feature>
<dbReference type="Pfam" id="PF07690">
    <property type="entry name" value="MFS_1"/>
    <property type="match status" value="1"/>
</dbReference>
<feature type="transmembrane region" description="Helical" evidence="6">
    <location>
        <begin position="306"/>
        <end position="327"/>
    </location>
</feature>
<evidence type="ECO:0000256" key="5">
    <source>
        <dbReference type="ARBA" id="ARBA00023136"/>
    </source>
</evidence>
<dbReference type="GO" id="GO:0022857">
    <property type="term" value="F:transmembrane transporter activity"/>
    <property type="evidence" value="ECO:0007669"/>
    <property type="project" value="InterPro"/>
</dbReference>
<evidence type="ECO:0000313" key="8">
    <source>
        <dbReference type="EMBL" id="QCO56483.1"/>
    </source>
</evidence>
<feature type="domain" description="Major facilitator superfamily (MFS) profile" evidence="7">
    <location>
        <begin position="6"/>
        <end position="394"/>
    </location>
</feature>
<dbReference type="GO" id="GO:0005886">
    <property type="term" value="C:plasma membrane"/>
    <property type="evidence" value="ECO:0007669"/>
    <property type="project" value="TreeGrafter"/>
</dbReference>
<dbReference type="PANTHER" id="PTHR23502">
    <property type="entry name" value="MAJOR FACILITATOR SUPERFAMILY"/>
    <property type="match status" value="1"/>
</dbReference>
<feature type="transmembrane region" description="Helical" evidence="6">
    <location>
        <begin position="200"/>
        <end position="226"/>
    </location>
</feature>
<dbReference type="PROSITE" id="PS50850">
    <property type="entry name" value="MFS"/>
    <property type="match status" value="1"/>
</dbReference>
<proteinExistence type="predicted"/>
<dbReference type="KEGG" id="pseb:EOK75_03230"/>
<keyword evidence="4 6" id="KW-1133">Transmembrane helix</keyword>
<name>A0A4P8EI70_9RHOB</name>
<feature type="transmembrane region" description="Helical" evidence="6">
    <location>
        <begin position="246"/>
        <end position="268"/>
    </location>
</feature>
<reference evidence="8 9" key="1">
    <citation type="submission" date="2019-05" db="EMBL/GenBank/DDBJ databases">
        <title>Pseudorhodobacter turbinis sp. nov., isolated from the gut of the Korean turban shell.</title>
        <authorList>
            <person name="Jeong Y.-S."/>
            <person name="Kang W.-R."/>
            <person name="Bae J.-W."/>
        </authorList>
    </citation>
    <scope>NUCLEOTIDE SEQUENCE [LARGE SCALE GENOMIC DNA]</scope>
    <source>
        <strain evidence="8 9">S12M18</strain>
    </source>
</reference>
<keyword evidence="9" id="KW-1185">Reference proteome</keyword>
<keyword evidence="3 6" id="KW-0812">Transmembrane</keyword>
<dbReference type="InterPro" id="IPR005829">
    <property type="entry name" value="Sugar_transporter_CS"/>
</dbReference>
<accession>A0A4P8EI70</accession>
<dbReference type="InterPro" id="IPR020846">
    <property type="entry name" value="MFS_dom"/>
</dbReference>
<dbReference type="GO" id="GO:0042908">
    <property type="term" value="P:xenobiotic transport"/>
    <property type="evidence" value="ECO:0007669"/>
    <property type="project" value="UniProtKB-ARBA"/>
</dbReference>
<comment type="subcellular location">
    <subcellularLocation>
        <location evidence="1">Membrane</location>
        <topology evidence="1">Multi-pass membrane protein</topology>
    </subcellularLocation>
</comment>
<feature type="transmembrane region" description="Helical" evidence="6">
    <location>
        <begin position="73"/>
        <end position="92"/>
    </location>
</feature>
<evidence type="ECO:0000256" key="2">
    <source>
        <dbReference type="ARBA" id="ARBA00022448"/>
    </source>
</evidence>
<dbReference type="OrthoDB" id="9800416at2"/>
<evidence type="ECO:0000313" key="9">
    <source>
        <dbReference type="Proteomes" id="UP000298631"/>
    </source>
</evidence>
<dbReference type="EMBL" id="CP039964">
    <property type="protein sequence ID" value="QCO56483.1"/>
    <property type="molecule type" value="Genomic_DNA"/>
</dbReference>
<keyword evidence="5 6" id="KW-0472">Membrane</keyword>
<dbReference type="GO" id="GO:0140115">
    <property type="term" value="P:export across plasma membrane"/>
    <property type="evidence" value="ECO:0007669"/>
    <property type="project" value="UniProtKB-ARBA"/>
</dbReference>
<feature type="transmembrane region" description="Helical" evidence="6">
    <location>
        <begin position="131"/>
        <end position="154"/>
    </location>
</feature>
<gene>
    <name evidence="8" type="ORF">EOK75_03230</name>
</gene>
<keyword evidence="2" id="KW-0813">Transport</keyword>
<dbReference type="InterPro" id="IPR036259">
    <property type="entry name" value="MFS_trans_sf"/>
</dbReference>
<evidence type="ECO:0000259" key="7">
    <source>
        <dbReference type="PROSITE" id="PS50850"/>
    </source>
</evidence>
<dbReference type="PROSITE" id="PS00216">
    <property type="entry name" value="SUGAR_TRANSPORT_1"/>
    <property type="match status" value="1"/>
</dbReference>
<dbReference type="InterPro" id="IPR011701">
    <property type="entry name" value="MFS"/>
</dbReference>
<protein>
    <submittedName>
        <fullName evidence="8">Multidrug effflux MFS transporter</fullName>
    </submittedName>
</protein>
<dbReference type="Gene3D" id="1.20.1720.10">
    <property type="entry name" value="Multidrug resistance protein D"/>
    <property type="match status" value="1"/>
</dbReference>
<evidence type="ECO:0000256" key="1">
    <source>
        <dbReference type="ARBA" id="ARBA00004141"/>
    </source>
</evidence>
<dbReference type="SUPFAM" id="SSF103473">
    <property type="entry name" value="MFS general substrate transporter"/>
    <property type="match status" value="1"/>
</dbReference>